<feature type="region of interest" description="Disordered" evidence="1">
    <location>
        <begin position="423"/>
        <end position="480"/>
    </location>
</feature>
<gene>
    <name evidence="2" type="ORF">CSHISOI_05606</name>
</gene>
<reference evidence="2 3" key="1">
    <citation type="journal article" date="2019" name="Sci. Rep.">
        <title>Colletotrichum shisoi sp. nov., an anthracnose pathogen of Perilla frutescens in Japan: molecular phylogenetic, morphological and genomic evidence.</title>
        <authorList>
            <person name="Gan P."/>
            <person name="Tsushima A."/>
            <person name="Hiroyama R."/>
            <person name="Narusaka M."/>
            <person name="Takano Y."/>
            <person name="Narusaka Y."/>
            <person name="Kawaradani M."/>
            <person name="Damm U."/>
            <person name="Shirasu K."/>
        </authorList>
    </citation>
    <scope>NUCLEOTIDE SEQUENCE [LARGE SCALE GENOMIC DNA]</scope>
    <source>
        <strain evidence="2 3">PG-2018a</strain>
    </source>
</reference>
<name>A0A5Q4BU33_9PEZI</name>
<dbReference type="OrthoDB" id="4267316at2759"/>
<evidence type="ECO:0000256" key="1">
    <source>
        <dbReference type="SAM" id="MobiDB-lite"/>
    </source>
</evidence>
<evidence type="ECO:0000313" key="3">
    <source>
        <dbReference type="Proteomes" id="UP000326340"/>
    </source>
</evidence>
<evidence type="ECO:0000313" key="2">
    <source>
        <dbReference type="EMBL" id="TQN69854.1"/>
    </source>
</evidence>
<protein>
    <recommendedName>
        <fullName evidence="4">Protein kinase domain-containing protein</fullName>
    </recommendedName>
</protein>
<proteinExistence type="predicted"/>
<keyword evidence="3" id="KW-1185">Reference proteome</keyword>
<dbReference type="Proteomes" id="UP000326340">
    <property type="component" value="Unassembled WGS sequence"/>
</dbReference>
<feature type="compositionally biased region" description="Basic and acidic residues" evidence="1">
    <location>
        <begin position="423"/>
        <end position="453"/>
    </location>
</feature>
<feature type="compositionally biased region" description="Basic and acidic residues" evidence="1">
    <location>
        <begin position="508"/>
        <end position="532"/>
    </location>
</feature>
<dbReference type="EMBL" id="PUHP01000461">
    <property type="protein sequence ID" value="TQN69854.1"/>
    <property type="molecule type" value="Genomic_DNA"/>
</dbReference>
<evidence type="ECO:0008006" key="4">
    <source>
        <dbReference type="Google" id="ProtNLM"/>
    </source>
</evidence>
<sequence>MSCYEDCKAPSKKEQREQQARLRYLEQEIRRYDPGETLTLYPRDPGAPHGLVEYEKPPEHDLPDGWIPYFDPTKAVAPRERAQVEVLEVITGGIDLGAQLLLCKVLEAPAPTPTGTPTNYMSFDAGMRLVLKVFDPIFFPEAEDWDWCRRGRSKDVEVDGHLSREANAYQYLFAKKKTGHPHIVPQFHGSWAIKFDVGGSAENRWRCAGAVLIEYIEGTSFESLCDREEETQYMIPETTSLRPPGSADASWTFNELPNRLKVFRTLLHGCVSFVHTGSSHRTFLPRDFFLTLGNNGVGLDEPRVVILDYSHCVVWSHTKESKVGLASDFDPCLPEVPNRLLLDVAPMERMRRPPHPAELYNAGNLAIFAGWFPSEWMREPAALDKWLKSEFGEIVEGEYSTLKELTVIMEHAFVDAKRLYGAEKGRPTDDKKSGRGLERPQASQEKHSGKADQVEQDGGGKDGGGTDGGGKDGGRFGTLARGTKSRITGLFKGIEDGKASLLRRKKDKQGSGEGEKGDAGDASPRGDDERVEPATSSRRPALRKTLSGLFGQSFLKS</sequence>
<organism evidence="2 3">
    <name type="scientific">Colletotrichum shisoi</name>
    <dbReference type="NCBI Taxonomy" id="2078593"/>
    <lineage>
        <taxon>Eukaryota</taxon>
        <taxon>Fungi</taxon>
        <taxon>Dikarya</taxon>
        <taxon>Ascomycota</taxon>
        <taxon>Pezizomycotina</taxon>
        <taxon>Sordariomycetes</taxon>
        <taxon>Hypocreomycetidae</taxon>
        <taxon>Glomerellales</taxon>
        <taxon>Glomerellaceae</taxon>
        <taxon>Colletotrichum</taxon>
        <taxon>Colletotrichum destructivum species complex</taxon>
    </lineage>
</organism>
<dbReference type="AlphaFoldDB" id="A0A5Q4BU33"/>
<feature type="region of interest" description="Disordered" evidence="1">
    <location>
        <begin position="498"/>
        <end position="557"/>
    </location>
</feature>
<accession>A0A5Q4BU33</accession>
<comment type="caution">
    <text evidence="2">The sequence shown here is derived from an EMBL/GenBank/DDBJ whole genome shotgun (WGS) entry which is preliminary data.</text>
</comment>